<feature type="region of interest" description="Disordered" evidence="1">
    <location>
        <begin position="1376"/>
        <end position="1409"/>
    </location>
</feature>
<feature type="compositionally biased region" description="Basic and acidic residues" evidence="1">
    <location>
        <begin position="3712"/>
        <end position="3739"/>
    </location>
</feature>
<feature type="region of interest" description="Disordered" evidence="1">
    <location>
        <begin position="3250"/>
        <end position="3279"/>
    </location>
</feature>
<feature type="compositionally biased region" description="Polar residues" evidence="1">
    <location>
        <begin position="3254"/>
        <end position="3275"/>
    </location>
</feature>
<evidence type="ECO:0000313" key="2">
    <source>
        <dbReference type="EnsemblMetazoa" id="GAUT017673-PA"/>
    </source>
</evidence>
<feature type="compositionally biased region" description="Basic and acidic residues" evidence="1">
    <location>
        <begin position="3392"/>
        <end position="3406"/>
    </location>
</feature>
<proteinExistence type="predicted"/>
<dbReference type="EnsemblMetazoa" id="GAUT017673-RA">
    <property type="protein sequence ID" value="GAUT017673-PA"/>
    <property type="gene ID" value="GAUT017673"/>
</dbReference>
<evidence type="ECO:0000256" key="1">
    <source>
        <dbReference type="SAM" id="MobiDB-lite"/>
    </source>
</evidence>
<feature type="region of interest" description="Disordered" evidence="1">
    <location>
        <begin position="3866"/>
        <end position="3913"/>
    </location>
</feature>
<dbReference type="Proteomes" id="UP000078200">
    <property type="component" value="Unassembled WGS sequence"/>
</dbReference>
<feature type="region of interest" description="Disordered" evidence="1">
    <location>
        <begin position="2514"/>
        <end position="2558"/>
    </location>
</feature>
<feature type="compositionally biased region" description="Basic and acidic residues" evidence="1">
    <location>
        <begin position="3602"/>
        <end position="3626"/>
    </location>
</feature>
<feature type="compositionally biased region" description="Basic and acidic residues" evidence="1">
    <location>
        <begin position="3772"/>
        <end position="3781"/>
    </location>
</feature>
<feature type="compositionally biased region" description="Basic and acidic residues" evidence="1">
    <location>
        <begin position="3467"/>
        <end position="3490"/>
    </location>
</feature>
<feature type="region of interest" description="Disordered" evidence="1">
    <location>
        <begin position="1989"/>
        <end position="2011"/>
    </location>
</feature>
<evidence type="ECO:0000313" key="3">
    <source>
        <dbReference type="Proteomes" id="UP000078200"/>
    </source>
</evidence>
<feature type="compositionally biased region" description="Basic and acidic residues" evidence="1">
    <location>
        <begin position="3550"/>
        <end position="3560"/>
    </location>
</feature>
<feature type="compositionally biased region" description="Basic and acidic residues" evidence="1">
    <location>
        <begin position="2001"/>
        <end position="2010"/>
    </location>
</feature>
<feature type="compositionally biased region" description="Basic and acidic residues" evidence="1">
    <location>
        <begin position="1399"/>
        <end position="1409"/>
    </location>
</feature>
<feature type="compositionally biased region" description="Basic and acidic residues" evidence="1">
    <location>
        <begin position="1376"/>
        <end position="1389"/>
    </location>
</feature>
<feature type="compositionally biased region" description="Basic and acidic residues" evidence="1">
    <location>
        <begin position="2544"/>
        <end position="2553"/>
    </location>
</feature>
<feature type="compositionally biased region" description="Basic and acidic residues" evidence="1">
    <location>
        <begin position="794"/>
        <end position="805"/>
    </location>
</feature>
<feature type="compositionally biased region" description="Basic and acidic residues" evidence="1">
    <location>
        <begin position="122"/>
        <end position="132"/>
    </location>
</feature>
<feature type="region of interest" description="Disordered" evidence="1">
    <location>
        <begin position="1133"/>
        <end position="1152"/>
    </location>
</feature>
<protein>
    <recommendedName>
        <fullName evidence="4">KASH domain-containing protein</fullName>
    </recommendedName>
</protein>
<feature type="compositionally biased region" description="Basic residues" evidence="1">
    <location>
        <begin position="757"/>
        <end position="766"/>
    </location>
</feature>
<feature type="region of interest" description="Disordered" evidence="1">
    <location>
        <begin position="741"/>
        <end position="819"/>
    </location>
</feature>
<feature type="compositionally biased region" description="Basic and acidic residues" evidence="1">
    <location>
        <begin position="3637"/>
        <end position="3653"/>
    </location>
</feature>
<evidence type="ECO:0008006" key="4">
    <source>
        <dbReference type="Google" id="ProtNLM"/>
    </source>
</evidence>
<name>A0A1A9UW24_GLOAU</name>
<feature type="compositionally biased region" description="Basic and acidic residues" evidence="1">
    <location>
        <begin position="190"/>
        <end position="203"/>
    </location>
</feature>
<feature type="compositionally biased region" description="Basic and acidic residues" evidence="1">
    <location>
        <begin position="2514"/>
        <end position="2525"/>
    </location>
</feature>
<feature type="region of interest" description="Disordered" evidence="1">
    <location>
        <begin position="841"/>
        <end position="918"/>
    </location>
</feature>
<feature type="region of interest" description="Disordered" evidence="1">
    <location>
        <begin position="3541"/>
        <end position="3744"/>
    </location>
</feature>
<accession>A0A1A9UW24</accession>
<feature type="compositionally biased region" description="Basic and acidic residues" evidence="1">
    <location>
        <begin position="3888"/>
        <end position="3907"/>
    </location>
</feature>
<feature type="region of interest" description="Disordered" evidence="1">
    <location>
        <begin position="3934"/>
        <end position="3953"/>
    </location>
</feature>
<reference evidence="2" key="1">
    <citation type="submission" date="2020-05" db="UniProtKB">
        <authorList>
            <consortium name="EnsemblMetazoa"/>
        </authorList>
    </citation>
    <scope>IDENTIFICATION</scope>
    <source>
        <strain evidence="2">TTRI</strain>
    </source>
</reference>
<feature type="region of interest" description="Disordered" evidence="1">
    <location>
        <begin position="3766"/>
        <end position="3804"/>
    </location>
</feature>
<feature type="region of interest" description="Disordered" evidence="1">
    <location>
        <begin position="696"/>
        <end position="719"/>
    </location>
</feature>
<feature type="compositionally biased region" description="Basic and acidic residues" evidence="1">
    <location>
        <begin position="3499"/>
        <end position="3510"/>
    </location>
</feature>
<feature type="region of interest" description="Disordered" evidence="1">
    <location>
        <begin position="3342"/>
        <end position="3419"/>
    </location>
</feature>
<feature type="region of interest" description="Disordered" evidence="1">
    <location>
        <begin position="3462"/>
        <end position="3519"/>
    </location>
</feature>
<feature type="compositionally biased region" description="Basic residues" evidence="1">
    <location>
        <begin position="892"/>
        <end position="904"/>
    </location>
</feature>
<feature type="compositionally biased region" description="Low complexity" evidence="1">
    <location>
        <begin position="747"/>
        <end position="756"/>
    </location>
</feature>
<organism evidence="2 3">
    <name type="scientific">Glossina austeni</name>
    <name type="common">Savannah tsetse fly</name>
    <dbReference type="NCBI Taxonomy" id="7395"/>
    <lineage>
        <taxon>Eukaryota</taxon>
        <taxon>Metazoa</taxon>
        <taxon>Ecdysozoa</taxon>
        <taxon>Arthropoda</taxon>
        <taxon>Hexapoda</taxon>
        <taxon>Insecta</taxon>
        <taxon>Pterygota</taxon>
        <taxon>Neoptera</taxon>
        <taxon>Endopterygota</taxon>
        <taxon>Diptera</taxon>
        <taxon>Brachycera</taxon>
        <taxon>Muscomorpha</taxon>
        <taxon>Hippoboscoidea</taxon>
        <taxon>Glossinidae</taxon>
        <taxon>Glossina</taxon>
    </lineage>
</organism>
<feature type="region of interest" description="Disordered" evidence="1">
    <location>
        <begin position="190"/>
        <end position="212"/>
    </location>
</feature>
<feature type="compositionally biased region" description="Basic and acidic residues" evidence="1">
    <location>
        <begin position="767"/>
        <end position="776"/>
    </location>
</feature>
<feature type="region of interest" description="Disordered" evidence="1">
    <location>
        <begin position="931"/>
        <end position="966"/>
    </location>
</feature>
<sequence length="4304" mass="483602">MKNLTFFGKFPILPFLLKRQALRSSIDEMQQSYDVIAALSYTLDPHSVVTTSSAVSMMLKPSMLGLTYAEVLSGNTSPEIHVKPKKLMAQNYDDKSLELTLTQAATTSHGIDGQNVRPKRKDSKEESSELHSTHRVVTSTTYQTLDSTVTLENNPEFAITFKKENLGNYEDIPSTAPSSVVTQDFLIKERKEKHTNVPKEQKRGRSPRRKAQYPHVENVTAAIVEDIPDQIATQSPTSDKTVYLSATSATTDRTRSQSPIWVPGSTSYAEVLRGIELERLRQQTLQRANEVILVPQAALAPKLVHNQMTNKASKFYSNAQSEASASILSYPSGSPTPVYEQHVSPTSTSTYIRSYKSDTPMTAEEIQATYLQPDPQLYQSMYENLADSGQWSYITQTTTPAVVQYTQGTALQSQPTYTTGYQYQSNAPQYQMITGYYQAIPAQPQTQIYATAESTPMYYSPETSQTYNQQYQEETNVNLYEDEDTTEKAQRTNIQAVYEISAGSSEKSLDMTTTVLATSAASTPSLVQQIQDQAESMTLYEPQEIAVEEPVTDITFGQFDVNEIESIPIENSPIHCEGDVLDTYETTSERDKEEDNNLYQQEETIYVGESIEQAQITEPKEGQIAGSTYAEVLFGLKNDKHFQPSSQKVHINVTTSSPLNHKTKIETISSTTVITTSNKQRFKSPATEHYKTALRRDDQIKSSRSQIGDKRKPIREEKVAFEQQKDSIVYGETSVESHTPILSTAETIDTQPTTKIKQTKTKKSKKTKDPLERNSLEDFLNNEKQFSSASFTTSDKKFEKKEKKELRKRKSSEAIEDNPLKKLEKTDEIEGKIYQEETTATTTLKKDKKDKKKTPNEENTSPVIKSIKADQNAFVHDVDQTGDTLKAESSSKRSKSKAKQKIRSKYSNESTEKSLATDEITQQHIIFEELQKVRDGEENTPSLSDEKTNELLIGNEKSKKRSLKDKSTENTLVVLDQQHNDTKTDLLDFIEAEKQTVKTILNKKEKLKSKKTIGGDVSKSIESDVKKVKRKSKQKVDAAPTREVKEEIIIVERMTPAISSNEFPEKGASRQNFENEWLSDLDGNDRTEQEIMISEISEDLDAKNDAENVSASLCEEIILAESEKTATVIEEDERTTKRLSQESPKAIFSPPLAKPPKHSSVVSFFAEVNENLREPIGKVKDIYVPCERKLTDQVSESKIFEPAKDPLNTAEIKRVPFDKSNQLQNQPFAAPLAEFASTPSALQTHDEEDLGTIVSEEILIIICTKILEKIVTFGSILKTITRTSTVTRRTVKSFINGTEQILDESVDESAPHEYVTTEKLDSTTYPGGIITKTVTTTTRRTIKRRTESGKEVTEVFINQSPQAISDISKEITCETRQEHMKPAQRESGDSVKTSVSTDAQKEAKRNEKYFDEETTENIKKGIDPESLSEERPKLKKPLNDIFSDSNFGKVKTSRTLEIMPNCEGELVAGDKDCRVIQESVGLESPVSQKLDQSIDPSEGNSATLQVLRGGTISRTLTTLTKRVLARVNERGEEVIEEVIDDEPQIVQDITELPSEATLVHPDDFNENLTSSQVIRGATVTRTLTTTTKHIIKRINEKGEEVVEEVYADEPLVQQQIDQIPMKTNEFLLVSTPLNNADLNTTARIIQGGTITRTLTTTTKRVVKYIDENGQQIVEEIGADEPVISQEITMLPSISQISSEKEAETSAVELGRGGAITKTLTTITKRIIKRINEQGEEIIEEVVGENPVTTQEVTEVPAEAAVSDKALSESGITKTVTTIAKRIMKRSDGKGDIDEGTGEQTECIEEPDKLYYSPLQPYDDVEKEDTHRTQYTKEQTSFENDEQLLKSPPVEKVTEPLTVTSATMSSPTKEVSDGEVVKTTTIKTTKVVKKITQDEKSDNENELKAIEAPIALEVSKEVTEDIIPQHQLAIPSKDEDISIQAHIAQLPEKHANEPIGEGVLKKAIIRTTKIVKKISQNSDSAIDSAAQAPENLHKVSSADTAMEDRECENNSKETGVVKTTTVRTTKIVKRKPQISEIAEDTAVGYTDNCITEQELSPAITEAPKEVVSIANQIDGTIMKTTTIRTMKIIKKVPQDDIIPEETNKLVPVPSTAPQQTFTNELETKTKSTIEPSPPIESSNLKGIELTNVEGILTKSDLETATTTPLTKPKTVQNQRNVEQEHNMNYRSICQTGPLHKIELITHEEKFKTPVVKIHLEFPEVSLQVTETITKSLETPEEINTIEQALGNEGKTEFDFTNSGEIIENLEEAIVERKSLENVREIGKEVLSASDMTPEDQELFEEIQRKLSKKDKKKRPAIPEEFLKVESYKESLLNLPLTFAQTTNNLIAEMQSVERTIVTPSASITKSGPQNQEEVQVDTRILTNEIVNTKQFEPVKLSDVMFGAISELQTSVKPATNLINLCPSASYFEIPKYYLPQLFIVERNYHILKNLSTSAIKTQIEDTAVPPTIAAAAEAQPHVRNSSEETCYNFEIPKYDSKDISRAENKMISLFSSSESKAENISEKTEEQNTQVVPDKPYSAPLQPFKEIKSSPRSDDDYDNAEVSLQTDSNIEMELIKLEDNLEKMPDDSYYNFEIPKYDSIALNKAENEMATNLGSAQDVSECKSAISVTEKLTSLRNESSETSTTISKEEIIIPDKEEKEEHLMTKGLCSPSLQPSKLHTFVPETVQEVDIPLRDTPKFNYIGSENLNKEKSNAQSEITDLIENRSKQLQIQKREFDGTTDNYKFEFPKYNTLALQQAEGEFVKLNYLEKGNESLNESPSSFEQVVDIPESEKEGVEPSISEKPHDTLQLLALQEISVTDKEVEVVEILKQNDTENYINFEIPKYDMKAVEKLENEIFSTLQQIENKATKIVQEEENDQKINMIPEKLAIVPKSSTTKSEKVLLDNNHFNFDIPKYNRFVLNKAEKELYLNQSRDFDRIKLPTDMPNWRHLVEETREKQSLSDMCSVDGGIHSEVDSTEIKPSAFIKESEKKISRLQEVDLNYEFMCIFEVPKYNVRDLIEAEKQAISVEVNVFKQAEEQVVSEKPYSASLQPYLQREEGILQEHSPKVDKEIAPESTETFVTSPRSSADESQHHEQHLEIMIYDTKGKTELGATSTETSGTFLITQQIQEIHERGEPNEAFNELSAKDEEKPSKSLYAGLPIDETTSAWMEVFDEPMVFSDEDEDEPESCAIPSEQCVALEEISSLVKEDEENNFALTDQTPYKKTQSTNEEIAKESSETDATYAMFTDLPVNDSPQSRSWTEASSDTSILSRNHSQMHDEKAVIDTWSSVLEDSVPSIATIALGSKLSPNAPEFMPSHMRPSHLDQTNTFLANEKYYNEFVPKSKQSKDGDLKQKQLSKFKKGQKSSKRLHTPKNVKPDEKANVLDSNEIVEEKDKTSKLPESMKTEQTPGRAEDLEKSSGNTYAYVVQNKILEREQETLSFHDTIVVTEILGASSIQENANVQKQKSEDVCHDKYEQGKVKSEKRSPNKEVPTTGSEKSEPETTDKGIEQSLQCAEEPATTFSWASLVQKPGEWIDNTLTKTKSKLAPVEKRNPPDFKAKKKEKKSKEKKSEKSGSSEKSRSPEKISALTSTTSEEEDHADEKGIIVVEQCKKEELQKTSEDNKSTSSWAALVKRPGEWTDEVASRAKSPKEFVTPKVTEENKEYKPRPNKKKLNSKTDQPKDLSVVDKDKSQSGNLKLQAEPQNLLFADSRDTKQSLKETGDDSRPKAADEPHVDQDVNDFSWASLVKKPGVWIDDLVSRKKSPVHLPADIKGEKPEKSLTSIKHSGQRKHRPQRKQEKEANIEEFSLKIDQTFDSSSQPKIIEQNAVDIKEDVQQDSKPLTWAKIASQIDYMTDTVNIKPPKEMKIPLIEPNTPSPKIKKKKETPKIKAALEKEQPEKQEERLPSISGTFPSKFTADFIQAERNYQLPKTFVNTNKTAPGSKDEESKFSSWAEIVDEPIETMSWKDIVDEEYGDEEEIKILLPEGGMQITSETLSPGAITSEISKKERSSCDALTDLGNNRDENVAATVIEEMDLHKKTIIESASESSGLLDETSLQSLKETEQEKQVEKQELVLKKDLKIVAERSGGFNTLQTGQGYIQNRAVEQSLESSKVDQTASVENIILIHNDEQVFSARLEPFPQNIANIGEKQQRDLDNKMRTEPIITEEQISRSLPEETGHELVRSCSTEEQNEEHLATGVDENVPVIQSNRRSKGLIITRQEQVEEKSVETELADKRSDTELRIESTIGWSNIMNAPIAHTDIGEQHPILQGVVRTETAVSSFENKLLFLTRSSQTLQRKN</sequence>
<dbReference type="VEuPathDB" id="VectorBase:GAUT017673"/>
<feature type="compositionally biased region" description="Basic and acidic residues" evidence="1">
    <location>
        <begin position="3681"/>
        <end position="3694"/>
    </location>
</feature>
<feature type="compositionally biased region" description="Basic residues" evidence="1">
    <location>
        <begin position="3357"/>
        <end position="3375"/>
    </location>
</feature>
<feature type="region of interest" description="Disordered" evidence="1">
    <location>
        <begin position="105"/>
        <end position="134"/>
    </location>
</feature>
<keyword evidence="3" id="KW-1185">Reference proteome</keyword>
<feature type="compositionally biased region" description="Basic and acidic residues" evidence="1">
    <location>
        <begin position="3660"/>
        <end position="3669"/>
    </location>
</feature>
<feature type="compositionally biased region" description="Basic and acidic residues" evidence="1">
    <location>
        <begin position="3567"/>
        <end position="3586"/>
    </location>
</feature>